<sequence>MSKYLITALVLIITLQAEAQRLNKRQVKRIFDRSEIMQEHFVGFVLYDQEKERVIYEENSQKYFLPASNTKLFTLYAALNMLGDSIPALRYEERGDSLIVWGTGDPTFLHEKFEDQRAFDFLKNQEKTIYLSMDRDGSSVLEPSNWRADINSFPIAANTAQVMGSAEGFRSFPASIAQFIKQDTALLEDKFILRRAKVGYDLNYPALPIPEKFESNVLYTVGSDLTAQILADTLQKEVRLTNIAMPEDARTLYSVPTDSLLKHMMLPSDNFLAEQILMLCSSTMDGEMGIKKAIDHSLENFMADLPAEPKWSDGSGLSRFNLFTPETIIHLIGKIKDKVGDEDRLKDLMPVGGISGTLKSAYQLDNGVPFVWAKTGTLTYAHLQSGILETRNGKRLRFAFMNNNFVRPTAEIREEMVRIMTEIHERF</sequence>
<accession>A0AAP2CHE4</accession>
<keyword evidence="4" id="KW-1185">Reference proteome</keyword>
<dbReference type="SUPFAM" id="SSF56601">
    <property type="entry name" value="beta-lactamase/transpeptidase-like"/>
    <property type="match status" value="1"/>
</dbReference>
<proteinExistence type="inferred from homology"/>
<dbReference type="PANTHER" id="PTHR30023:SF0">
    <property type="entry name" value="PENICILLIN-SENSITIVE CARBOXYPEPTIDASE A"/>
    <property type="match status" value="1"/>
</dbReference>
<dbReference type="PANTHER" id="PTHR30023">
    <property type="entry name" value="D-ALANYL-D-ALANINE CARBOXYPEPTIDASE"/>
    <property type="match status" value="1"/>
</dbReference>
<evidence type="ECO:0000256" key="1">
    <source>
        <dbReference type="ARBA" id="ARBA00006096"/>
    </source>
</evidence>
<evidence type="ECO:0000256" key="2">
    <source>
        <dbReference type="ARBA" id="ARBA00022801"/>
    </source>
</evidence>
<dbReference type="EC" id="3.4.16.4" evidence="3"/>
<dbReference type="InterPro" id="IPR000667">
    <property type="entry name" value="Peptidase_S13"/>
</dbReference>
<protein>
    <submittedName>
        <fullName evidence="3">D-alanyl-D-alanine carboxypeptidase</fullName>
        <ecNumber evidence="3">3.4.16.4</ecNumber>
    </submittedName>
</protein>
<dbReference type="Pfam" id="PF02113">
    <property type="entry name" value="Peptidase_S13"/>
    <property type="match status" value="2"/>
</dbReference>
<organism evidence="3 4">
    <name type="scientific">Litoribacter ruber</name>
    <dbReference type="NCBI Taxonomy" id="702568"/>
    <lineage>
        <taxon>Bacteria</taxon>
        <taxon>Pseudomonadati</taxon>
        <taxon>Bacteroidota</taxon>
        <taxon>Cytophagia</taxon>
        <taxon>Cytophagales</taxon>
        <taxon>Cyclobacteriaceae</taxon>
        <taxon>Litoribacter</taxon>
    </lineage>
</organism>
<dbReference type="InterPro" id="IPR012338">
    <property type="entry name" value="Beta-lactam/transpept-like"/>
</dbReference>
<dbReference type="AlphaFoldDB" id="A0AAP2CHE4"/>
<comment type="similarity">
    <text evidence="1">Belongs to the peptidase S13 family.</text>
</comment>
<name>A0AAP2CHE4_9BACT</name>
<gene>
    <name evidence="3" type="ORF">KI659_12080</name>
</gene>
<evidence type="ECO:0000313" key="4">
    <source>
        <dbReference type="Proteomes" id="UP001319104"/>
    </source>
</evidence>
<dbReference type="PRINTS" id="PR00922">
    <property type="entry name" value="DADACBPTASE3"/>
</dbReference>
<keyword evidence="2 3" id="KW-0378">Hydrolase</keyword>
<dbReference type="GO" id="GO:0006508">
    <property type="term" value="P:proteolysis"/>
    <property type="evidence" value="ECO:0007669"/>
    <property type="project" value="InterPro"/>
</dbReference>
<dbReference type="GO" id="GO:0000270">
    <property type="term" value="P:peptidoglycan metabolic process"/>
    <property type="evidence" value="ECO:0007669"/>
    <property type="project" value="TreeGrafter"/>
</dbReference>
<keyword evidence="3" id="KW-0645">Protease</keyword>
<keyword evidence="3" id="KW-0121">Carboxypeptidase</keyword>
<dbReference type="Gene3D" id="3.40.710.10">
    <property type="entry name" value="DD-peptidase/beta-lactamase superfamily"/>
    <property type="match status" value="2"/>
</dbReference>
<dbReference type="RefSeq" id="WP_213945607.1">
    <property type="nucleotide sequence ID" value="NZ_JAHCMY010000006.1"/>
</dbReference>
<dbReference type="EMBL" id="JAHCMY010000006">
    <property type="protein sequence ID" value="MBS9524748.1"/>
    <property type="molecule type" value="Genomic_DNA"/>
</dbReference>
<dbReference type="Proteomes" id="UP001319104">
    <property type="component" value="Unassembled WGS sequence"/>
</dbReference>
<reference evidence="3 4" key="1">
    <citation type="submission" date="2021-05" db="EMBL/GenBank/DDBJ databases">
        <authorList>
            <person name="Zhang Z.D."/>
            <person name="Osman G."/>
        </authorList>
    </citation>
    <scope>NUCLEOTIDE SEQUENCE [LARGE SCALE GENOMIC DNA]</scope>
    <source>
        <strain evidence="3 4">KCTC 32217</strain>
    </source>
</reference>
<evidence type="ECO:0000313" key="3">
    <source>
        <dbReference type="EMBL" id="MBS9524748.1"/>
    </source>
</evidence>
<dbReference type="GO" id="GO:0009002">
    <property type="term" value="F:serine-type D-Ala-D-Ala carboxypeptidase activity"/>
    <property type="evidence" value="ECO:0007669"/>
    <property type="project" value="UniProtKB-EC"/>
</dbReference>
<comment type="caution">
    <text evidence="3">The sequence shown here is derived from an EMBL/GenBank/DDBJ whole genome shotgun (WGS) entry which is preliminary data.</text>
</comment>